<evidence type="ECO:0000256" key="12">
    <source>
        <dbReference type="SAM" id="MobiDB-lite"/>
    </source>
</evidence>
<keyword evidence="10" id="KW-0503">Monooxygenase</keyword>
<evidence type="ECO:0000313" key="16">
    <source>
        <dbReference type="Proteomes" id="UP001269819"/>
    </source>
</evidence>
<dbReference type="PANTHER" id="PTHR38674">
    <property type="entry name" value="ALKANE 1-MONOOXYGENASE 1"/>
    <property type="match status" value="1"/>
</dbReference>
<evidence type="ECO:0000256" key="8">
    <source>
        <dbReference type="ARBA" id="ARBA00023002"/>
    </source>
</evidence>
<evidence type="ECO:0000256" key="6">
    <source>
        <dbReference type="ARBA" id="ARBA00022723"/>
    </source>
</evidence>
<dbReference type="CDD" id="cd03512">
    <property type="entry name" value="Alkane-hydroxylase"/>
    <property type="match status" value="1"/>
</dbReference>
<dbReference type="Pfam" id="PF00487">
    <property type="entry name" value="FA_desaturase"/>
    <property type="match status" value="1"/>
</dbReference>
<comment type="caution">
    <text evidence="15">The sequence shown here is derived from an EMBL/GenBank/DDBJ whole genome shotgun (WGS) entry which is preliminary data.</text>
</comment>
<gene>
    <name evidence="15" type="ORF">RYS15_15125</name>
</gene>
<evidence type="ECO:0000256" key="2">
    <source>
        <dbReference type="ARBA" id="ARBA00010823"/>
    </source>
</evidence>
<dbReference type="InterPro" id="IPR033885">
    <property type="entry name" value="AlkB/XylM"/>
</dbReference>
<dbReference type="EMBL" id="JAWIIJ010000010">
    <property type="protein sequence ID" value="MDV2080016.1"/>
    <property type="molecule type" value="Genomic_DNA"/>
</dbReference>
<keyword evidence="11 13" id="KW-0472">Membrane</keyword>
<keyword evidence="6" id="KW-0479">Metal-binding</keyword>
<dbReference type="RefSeq" id="WP_316974478.1">
    <property type="nucleotide sequence ID" value="NZ_JAWIIJ010000010.1"/>
</dbReference>
<feature type="transmembrane region" description="Helical" evidence="13">
    <location>
        <begin position="42"/>
        <end position="64"/>
    </location>
</feature>
<dbReference type="Proteomes" id="UP001269819">
    <property type="component" value="Unassembled WGS sequence"/>
</dbReference>
<keyword evidence="8" id="KW-0560">Oxidoreductase</keyword>
<keyword evidence="7 13" id="KW-1133">Transmembrane helix</keyword>
<evidence type="ECO:0000256" key="7">
    <source>
        <dbReference type="ARBA" id="ARBA00022989"/>
    </source>
</evidence>
<evidence type="ECO:0000256" key="11">
    <source>
        <dbReference type="ARBA" id="ARBA00023136"/>
    </source>
</evidence>
<dbReference type="InterPro" id="IPR005804">
    <property type="entry name" value="FA_desaturase_dom"/>
</dbReference>
<feature type="region of interest" description="Disordered" evidence="12">
    <location>
        <begin position="1"/>
        <end position="35"/>
    </location>
</feature>
<accession>A0ABU3W1X8</accession>
<keyword evidence="16" id="KW-1185">Reference proteome</keyword>
<proteinExistence type="inferred from homology"/>
<evidence type="ECO:0000256" key="4">
    <source>
        <dbReference type="ARBA" id="ARBA00022519"/>
    </source>
</evidence>
<keyword evidence="5 13" id="KW-0812">Transmembrane</keyword>
<feature type="domain" description="Fatty acid desaturase" evidence="14">
    <location>
        <begin position="146"/>
        <end position="366"/>
    </location>
</feature>
<name>A0ABU3W1X8_9GAMM</name>
<evidence type="ECO:0000313" key="15">
    <source>
        <dbReference type="EMBL" id="MDV2080016.1"/>
    </source>
</evidence>
<evidence type="ECO:0000256" key="10">
    <source>
        <dbReference type="ARBA" id="ARBA00023033"/>
    </source>
</evidence>
<evidence type="ECO:0000256" key="9">
    <source>
        <dbReference type="ARBA" id="ARBA00023004"/>
    </source>
</evidence>
<keyword evidence="3" id="KW-1003">Cell membrane</keyword>
<evidence type="ECO:0000256" key="13">
    <source>
        <dbReference type="SAM" id="Phobius"/>
    </source>
</evidence>
<dbReference type="PANTHER" id="PTHR38674:SF1">
    <property type="entry name" value="ALKANE 1-MONOOXYGENASE 1"/>
    <property type="match status" value="1"/>
</dbReference>
<keyword evidence="4" id="KW-0997">Cell inner membrane</keyword>
<organism evidence="15 16">
    <name type="scientific">Marinobacter xestospongiae</name>
    <dbReference type="NCBI Taxonomy" id="994319"/>
    <lineage>
        <taxon>Bacteria</taxon>
        <taxon>Pseudomonadati</taxon>
        <taxon>Pseudomonadota</taxon>
        <taxon>Gammaproteobacteria</taxon>
        <taxon>Pseudomonadales</taxon>
        <taxon>Marinobacteraceae</taxon>
        <taxon>Marinobacter</taxon>
    </lineage>
</organism>
<evidence type="ECO:0000259" key="14">
    <source>
        <dbReference type="Pfam" id="PF00487"/>
    </source>
</evidence>
<evidence type="ECO:0000256" key="3">
    <source>
        <dbReference type="ARBA" id="ARBA00022475"/>
    </source>
</evidence>
<evidence type="ECO:0000256" key="5">
    <source>
        <dbReference type="ARBA" id="ARBA00022692"/>
    </source>
</evidence>
<evidence type="ECO:0000256" key="1">
    <source>
        <dbReference type="ARBA" id="ARBA00004429"/>
    </source>
</evidence>
<feature type="compositionally biased region" description="Polar residues" evidence="12">
    <location>
        <begin position="1"/>
        <end position="19"/>
    </location>
</feature>
<keyword evidence="9" id="KW-0408">Iron</keyword>
<reference evidence="15 16" key="1">
    <citation type="submission" date="2023-10" db="EMBL/GenBank/DDBJ databases">
        <title>Characteristics and mechanism of a salt-tolerant marine origin heterotrophic nitrifying- aerobic denitrifying bacteria Marinobacter xestospongiae HN1.</title>
        <authorList>
            <person name="Qi R."/>
        </authorList>
    </citation>
    <scope>NUCLEOTIDE SEQUENCE [LARGE SCALE GENOMIC DNA]</scope>
    <source>
        <strain evidence="15 16">HN1</strain>
    </source>
</reference>
<comment type="similarity">
    <text evidence="2">Belongs to the fatty acid desaturase type 1 family. AlkB subfamily.</text>
</comment>
<comment type="subcellular location">
    <subcellularLocation>
        <location evidence="1">Cell inner membrane</location>
        <topology evidence="1">Multi-pass membrane protein</topology>
    </subcellularLocation>
</comment>
<protein>
    <submittedName>
        <fullName evidence="15">Alkane 1-monooxygenase</fullName>
    </submittedName>
</protein>
<sequence>MNAKVSQSSVEPKAETSQPDELPSGPAPSSQDGSDWKDPKRYLWLLGPGLPVIGLAALTGYAIAPKKLRALAWTGPALVHGIIPSLDQLIGEDSSNPPEAAVKVLENDKYYDRIVKAFIPTQYAMTVLGAWLASRKKTPLADKVGLTLTVGAINGVGINTAHELGHKSSKLNKLMAMAALAPTGYTHFVVEHNYGHHRRVATPEDPASSRMGESFWKFLPRTVLGGMKSAVKIEKARLKRRGKSFWSTDNELLQGWAMSAGFFGATTLLCGPRAVPFLTAQAVYGASLLETVNYLEHYGLKRQQDDNGKYERTRPEHSWNSNHVVTNLFLYQLQRHSDHHANPTRSFQALRNFENVPELPGGYASMIMPAYVPTWWYEMMDKRVIEHYKGDLSRINWDPDRKEALMAKYREFAAEVAARHQAGDADKASVEEDGSQAA</sequence>